<feature type="region of interest" description="Disordered" evidence="1">
    <location>
        <begin position="69"/>
        <end position="88"/>
    </location>
</feature>
<organism evidence="4 5">
    <name type="scientific">Kribbella antibiotica</name>
    <dbReference type="NCBI Taxonomy" id="190195"/>
    <lineage>
        <taxon>Bacteria</taxon>
        <taxon>Bacillati</taxon>
        <taxon>Actinomycetota</taxon>
        <taxon>Actinomycetes</taxon>
        <taxon>Propionibacteriales</taxon>
        <taxon>Kribbellaceae</taxon>
        <taxon>Kribbella</taxon>
    </lineage>
</organism>
<keyword evidence="2" id="KW-1133">Transmembrane helix</keyword>
<proteinExistence type="predicted"/>
<comment type="caution">
    <text evidence="4">The sequence shown here is derived from an EMBL/GenBank/DDBJ whole genome shotgun (WGS) entry which is preliminary data.</text>
</comment>
<reference evidence="4 5" key="1">
    <citation type="submission" date="2019-03" db="EMBL/GenBank/DDBJ databases">
        <title>Draft genome sequences of novel Actinobacteria.</title>
        <authorList>
            <person name="Sahin N."/>
            <person name="Ay H."/>
            <person name="Saygin H."/>
        </authorList>
    </citation>
    <scope>NUCLEOTIDE SEQUENCE [LARGE SCALE GENOMIC DNA]</scope>
    <source>
        <strain evidence="4 5">JCM 13523</strain>
    </source>
</reference>
<keyword evidence="5" id="KW-1185">Reference proteome</keyword>
<gene>
    <name evidence="4" type="ORF">E1263_05205</name>
</gene>
<dbReference type="InterPro" id="IPR038670">
    <property type="entry name" value="HslJ-like_sf"/>
</dbReference>
<evidence type="ECO:0000256" key="1">
    <source>
        <dbReference type="SAM" id="MobiDB-lite"/>
    </source>
</evidence>
<evidence type="ECO:0000313" key="4">
    <source>
        <dbReference type="EMBL" id="TDD62014.1"/>
    </source>
</evidence>
<dbReference type="InterPro" id="IPR005184">
    <property type="entry name" value="DUF306_Meta_HslJ"/>
</dbReference>
<keyword evidence="2" id="KW-0472">Membrane</keyword>
<evidence type="ECO:0000259" key="3">
    <source>
        <dbReference type="Pfam" id="PF03724"/>
    </source>
</evidence>
<dbReference type="Proteomes" id="UP000295124">
    <property type="component" value="Unassembled WGS sequence"/>
</dbReference>
<dbReference type="OrthoDB" id="4990393at2"/>
<dbReference type="AlphaFoldDB" id="A0A4R4ZUZ7"/>
<name>A0A4R4ZUZ7_9ACTN</name>
<protein>
    <submittedName>
        <fullName evidence="4">META domain-containing protein</fullName>
    </submittedName>
</protein>
<accession>A0A4R4ZUZ7</accession>
<dbReference type="Pfam" id="PF03724">
    <property type="entry name" value="META"/>
    <property type="match status" value="1"/>
</dbReference>
<sequence length="203" mass="20950">MSNPDLEDDLRGTLDRAAASVPQATGLSDRATTGVQQARRRTWMVSGVAAAAVAAVAIAGFALTGGNTPEQPPVAAPGMPQSSNPTTAAVQPLSAKTIAGTWRATQITGTKSLKSARPDDPILVFKADGTWSGSDGCNPLQGTFTIGQRGEFAAKSGPQHMIGCENVPHTGVLQSAKRIEVTADTLTFAAADGHELARYARAR</sequence>
<feature type="transmembrane region" description="Helical" evidence="2">
    <location>
        <begin position="43"/>
        <end position="63"/>
    </location>
</feature>
<evidence type="ECO:0000313" key="5">
    <source>
        <dbReference type="Proteomes" id="UP000295124"/>
    </source>
</evidence>
<keyword evidence="2" id="KW-0812">Transmembrane</keyword>
<feature type="domain" description="DUF306" evidence="3">
    <location>
        <begin position="97"/>
        <end position="199"/>
    </location>
</feature>
<dbReference type="Gene3D" id="2.40.128.270">
    <property type="match status" value="1"/>
</dbReference>
<dbReference type="EMBL" id="SMKX01000009">
    <property type="protein sequence ID" value="TDD62014.1"/>
    <property type="molecule type" value="Genomic_DNA"/>
</dbReference>
<dbReference type="RefSeq" id="WP_132165918.1">
    <property type="nucleotide sequence ID" value="NZ_SMKX01000009.1"/>
</dbReference>
<evidence type="ECO:0000256" key="2">
    <source>
        <dbReference type="SAM" id="Phobius"/>
    </source>
</evidence>